<gene>
    <name evidence="11" type="ORF">MGAL_10B032771</name>
</gene>
<dbReference type="SUPFAM" id="SSF57196">
    <property type="entry name" value="EGF/Laminin"/>
    <property type="match status" value="4"/>
</dbReference>
<evidence type="ECO:0000256" key="8">
    <source>
        <dbReference type="SAM" id="Phobius"/>
    </source>
</evidence>
<accession>A0A8B6E2R1</accession>
<dbReference type="PROSITE" id="PS00010">
    <property type="entry name" value="ASX_HYDROXYL"/>
    <property type="match status" value="2"/>
</dbReference>
<name>A0A8B6E2R1_MYTGA</name>
<feature type="region of interest" description="Disordered" evidence="7">
    <location>
        <begin position="303"/>
        <end position="349"/>
    </location>
</feature>
<dbReference type="CDD" id="cd00054">
    <property type="entry name" value="EGF_CA"/>
    <property type="match status" value="2"/>
</dbReference>
<dbReference type="FunFam" id="2.10.25.10:FF:000472">
    <property type="entry name" value="Uncharacterized protein, isoform A"/>
    <property type="match status" value="1"/>
</dbReference>
<dbReference type="Pfam" id="PF00008">
    <property type="entry name" value="EGF"/>
    <property type="match status" value="1"/>
</dbReference>
<dbReference type="OrthoDB" id="6051224at2759"/>
<feature type="domain" description="EGF-like" evidence="10">
    <location>
        <begin position="127"/>
        <end position="162"/>
    </location>
</feature>
<keyword evidence="5" id="KW-0325">Glycoprotein</keyword>
<reference evidence="11" key="1">
    <citation type="submission" date="2018-11" db="EMBL/GenBank/DDBJ databases">
        <authorList>
            <person name="Alioto T."/>
            <person name="Alioto T."/>
        </authorList>
    </citation>
    <scope>NUCLEOTIDE SEQUENCE</scope>
</reference>
<feature type="disulfide bond" evidence="6">
    <location>
        <begin position="382"/>
        <end position="391"/>
    </location>
</feature>
<keyword evidence="8" id="KW-1133">Transmembrane helix</keyword>
<comment type="caution">
    <text evidence="11">The sequence shown here is derived from an EMBL/GenBank/DDBJ whole genome shotgun (WGS) entry which is preliminary data.</text>
</comment>
<feature type="disulfide bond" evidence="6">
    <location>
        <begin position="240"/>
        <end position="249"/>
    </location>
</feature>
<feature type="disulfide bond" evidence="6">
    <location>
        <begin position="361"/>
        <end position="371"/>
    </location>
</feature>
<feature type="transmembrane region" description="Helical" evidence="8">
    <location>
        <begin position="433"/>
        <end position="457"/>
    </location>
</feature>
<feature type="disulfide bond" evidence="6">
    <location>
        <begin position="277"/>
        <end position="286"/>
    </location>
</feature>
<dbReference type="EMBL" id="UYJE01004442">
    <property type="protein sequence ID" value="VDI28063.1"/>
    <property type="molecule type" value="Genomic_DNA"/>
</dbReference>
<comment type="caution">
    <text evidence="6">Lacks conserved residue(s) required for the propagation of feature annotation.</text>
</comment>
<dbReference type="InterPro" id="IPR001881">
    <property type="entry name" value="EGF-like_Ca-bd_dom"/>
</dbReference>
<evidence type="ECO:0000256" key="6">
    <source>
        <dbReference type="PROSITE-ProRule" id="PRU00076"/>
    </source>
</evidence>
<dbReference type="PRINTS" id="PR00010">
    <property type="entry name" value="EGFBLOOD"/>
</dbReference>
<evidence type="ECO:0000313" key="12">
    <source>
        <dbReference type="Proteomes" id="UP000596742"/>
    </source>
</evidence>
<dbReference type="PANTHER" id="PTHR24049">
    <property type="entry name" value="CRUMBS FAMILY MEMBER"/>
    <property type="match status" value="1"/>
</dbReference>
<feature type="signal peptide" evidence="9">
    <location>
        <begin position="1"/>
        <end position="24"/>
    </location>
</feature>
<proteinExistence type="predicted"/>
<feature type="disulfide bond" evidence="6">
    <location>
        <begin position="419"/>
        <end position="428"/>
    </location>
</feature>
<feature type="domain" description="EGF-like" evidence="10">
    <location>
        <begin position="251"/>
        <end position="287"/>
    </location>
</feature>
<evidence type="ECO:0000256" key="4">
    <source>
        <dbReference type="ARBA" id="ARBA00023157"/>
    </source>
</evidence>
<dbReference type="PROSITE" id="PS01187">
    <property type="entry name" value="EGF_CA"/>
    <property type="match status" value="2"/>
</dbReference>
<feature type="domain" description="EGF-like" evidence="10">
    <location>
        <begin position="206"/>
        <end position="250"/>
    </location>
</feature>
<dbReference type="PROSITE" id="PS00022">
    <property type="entry name" value="EGF_1"/>
    <property type="match status" value="5"/>
</dbReference>
<feature type="domain" description="EGF-like" evidence="10">
    <location>
        <begin position="394"/>
        <end position="429"/>
    </location>
</feature>
<dbReference type="SMART" id="SM00181">
    <property type="entry name" value="EGF"/>
    <property type="match status" value="6"/>
</dbReference>
<dbReference type="InterPro" id="IPR051022">
    <property type="entry name" value="Notch_Cell-Fate_Det"/>
</dbReference>
<feature type="disulfide bond" evidence="6">
    <location>
        <begin position="152"/>
        <end position="161"/>
    </location>
</feature>
<evidence type="ECO:0000256" key="5">
    <source>
        <dbReference type="ARBA" id="ARBA00023180"/>
    </source>
</evidence>
<keyword evidence="12" id="KW-1185">Reference proteome</keyword>
<keyword evidence="3" id="KW-0677">Repeat</keyword>
<dbReference type="InterPro" id="IPR018097">
    <property type="entry name" value="EGF_Ca-bd_CS"/>
</dbReference>
<dbReference type="GO" id="GO:0005509">
    <property type="term" value="F:calcium ion binding"/>
    <property type="evidence" value="ECO:0007669"/>
    <property type="project" value="InterPro"/>
</dbReference>
<feature type="compositionally biased region" description="Low complexity" evidence="7">
    <location>
        <begin position="303"/>
        <end position="325"/>
    </location>
</feature>
<feature type="domain" description="EGF-like" evidence="10">
    <location>
        <begin position="357"/>
        <end position="392"/>
    </location>
</feature>
<dbReference type="InterPro" id="IPR000152">
    <property type="entry name" value="EGF-type_Asp/Asn_hydroxyl_site"/>
</dbReference>
<keyword evidence="8" id="KW-0812">Transmembrane</keyword>
<feature type="chain" id="PRO_5032404739" description="EGF-like domain-containing protein" evidence="9">
    <location>
        <begin position="25"/>
        <end position="494"/>
    </location>
</feature>
<dbReference type="InterPro" id="IPR000742">
    <property type="entry name" value="EGF"/>
</dbReference>
<evidence type="ECO:0000259" key="10">
    <source>
        <dbReference type="PROSITE" id="PS50026"/>
    </source>
</evidence>
<keyword evidence="8" id="KW-0472">Membrane</keyword>
<evidence type="ECO:0000256" key="9">
    <source>
        <dbReference type="SAM" id="SignalP"/>
    </source>
</evidence>
<feature type="disulfide bond" evidence="6">
    <location>
        <begin position="398"/>
        <end position="408"/>
    </location>
</feature>
<feature type="disulfide bond" evidence="6">
    <location>
        <begin position="131"/>
        <end position="141"/>
    </location>
</feature>
<keyword evidence="2 9" id="KW-0732">Signal</keyword>
<sequence>MSFASLAGILCIYYILLIHQHVDGFGKGCGKGYNECDLGNWMAWGRCDARCGGGTHTRQKAMCCDVNKVKTLDECLVRCNMTKDEFNNKTTESQPCGQVCNNKGKFNVSTSKCECVNGTWGHCCELQINECSSNPCHHGYCYDRLFSYFCRCRSGYYGGHCEHGYCDHTKCGVHQSCIAKRVRRNTTYVYEPSCQCNLGYYGNKCQLGYCDNTTCENNSTCYTRRLYRNHHYVYEPTCRCLRGYYGNLCQYIDACLNRPCMNNGRCIRAENNFTCQCRQCFTGRHCEQYTSYNATFCPSTTTNPPTTQQKTTVTKTPDPTTSKKTTAVKKTSHPTTNPAALPTHTSRHPIYNQRPHGGGSCVSSPCQYGSCVQMGQDYFCFCSPGYAGRHCEIDKDDCEEEPCSFGHCIDMVNKYKCDCNMFFTGINCTKMKWWGIMSLCLAALAGLLILCCCLYCISSCTSKREDEDTIEKQFAPRIVKPPPFTKKPIKAWMG</sequence>
<evidence type="ECO:0000256" key="3">
    <source>
        <dbReference type="ARBA" id="ARBA00022737"/>
    </source>
</evidence>
<keyword evidence="4 6" id="KW-1015">Disulfide bond</keyword>
<evidence type="ECO:0000256" key="2">
    <source>
        <dbReference type="ARBA" id="ARBA00022729"/>
    </source>
</evidence>
<organism evidence="11 12">
    <name type="scientific">Mytilus galloprovincialis</name>
    <name type="common">Mediterranean mussel</name>
    <dbReference type="NCBI Taxonomy" id="29158"/>
    <lineage>
        <taxon>Eukaryota</taxon>
        <taxon>Metazoa</taxon>
        <taxon>Spiralia</taxon>
        <taxon>Lophotrochozoa</taxon>
        <taxon>Mollusca</taxon>
        <taxon>Bivalvia</taxon>
        <taxon>Autobranchia</taxon>
        <taxon>Pteriomorphia</taxon>
        <taxon>Mytilida</taxon>
        <taxon>Mytiloidea</taxon>
        <taxon>Mytilidae</taxon>
        <taxon>Mytilinae</taxon>
        <taxon>Mytilus</taxon>
    </lineage>
</organism>
<evidence type="ECO:0000256" key="7">
    <source>
        <dbReference type="SAM" id="MobiDB-lite"/>
    </source>
</evidence>
<dbReference type="Proteomes" id="UP000596742">
    <property type="component" value="Unassembled WGS sequence"/>
</dbReference>
<keyword evidence="1 6" id="KW-0245">EGF-like domain</keyword>
<evidence type="ECO:0000256" key="1">
    <source>
        <dbReference type="ARBA" id="ARBA00022536"/>
    </source>
</evidence>
<dbReference type="PROSITE" id="PS01186">
    <property type="entry name" value="EGF_2"/>
    <property type="match status" value="3"/>
</dbReference>
<dbReference type="Gene3D" id="2.10.25.10">
    <property type="entry name" value="Laminin"/>
    <property type="match status" value="4"/>
</dbReference>
<dbReference type="AlphaFoldDB" id="A0A8B6E2R1"/>
<dbReference type="PROSITE" id="PS50026">
    <property type="entry name" value="EGF_3"/>
    <property type="match status" value="5"/>
</dbReference>
<protein>
    <recommendedName>
        <fullName evidence="10">EGF-like domain-containing protein</fullName>
    </recommendedName>
</protein>
<evidence type="ECO:0000313" key="11">
    <source>
        <dbReference type="EMBL" id="VDI28063.1"/>
    </source>
</evidence>
<dbReference type="SMART" id="SM00179">
    <property type="entry name" value="EGF_CA"/>
    <property type="match status" value="4"/>
</dbReference>